<organism evidence="2 3">
    <name type="scientific">Alligator mississippiensis</name>
    <name type="common">American alligator</name>
    <dbReference type="NCBI Taxonomy" id="8496"/>
    <lineage>
        <taxon>Eukaryota</taxon>
        <taxon>Metazoa</taxon>
        <taxon>Chordata</taxon>
        <taxon>Craniata</taxon>
        <taxon>Vertebrata</taxon>
        <taxon>Euteleostomi</taxon>
        <taxon>Archelosauria</taxon>
        <taxon>Archosauria</taxon>
        <taxon>Crocodylia</taxon>
        <taxon>Alligatoridae</taxon>
        <taxon>Alligatorinae</taxon>
        <taxon>Alligator</taxon>
    </lineage>
</organism>
<feature type="region of interest" description="Disordered" evidence="1">
    <location>
        <begin position="10"/>
        <end position="31"/>
    </location>
</feature>
<evidence type="ECO:0000313" key="2">
    <source>
        <dbReference type="EMBL" id="KYO46731.1"/>
    </source>
</evidence>
<gene>
    <name evidence="2" type="ORF">Y1Q_0018469</name>
</gene>
<dbReference type="Proteomes" id="UP000050525">
    <property type="component" value="Unassembled WGS sequence"/>
</dbReference>
<name>A0A151PCB4_ALLMI</name>
<evidence type="ECO:0000256" key="1">
    <source>
        <dbReference type="SAM" id="MobiDB-lite"/>
    </source>
</evidence>
<sequence>MILNVPLAGMDDVPEAAPPKETPATQALTQEPTPDQLLSLQGFPRLQLARRCDWAEQLAGAAGGLRAPESCLKEGCTLLGTTGTVAMWGKWCLWILSETAGLVQAAAGTTEWTSPASP</sequence>
<comment type="caution">
    <text evidence="2">The sequence shown here is derived from an EMBL/GenBank/DDBJ whole genome shotgun (WGS) entry which is preliminary data.</text>
</comment>
<protein>
    <submittedName>
        <fullName evidence="2">Uncharacterized protein</fullName>
    </submittedName>
</protein>
<keyword evidence="3" id="KW-1185">Reference proteome</keyword>
<dbReference type="EMBL" id="AKHW03000499">
    <property type="protein sequence ID" value="KYO46731.1"/>
    <property type="molecule type" value="Genomic_DNA"/>
</dbReference>
<reference evidence="2 3" key="1">
    <citation type="journal article" date="2012" name="Genome Biol.">
        <title>Sequencing three crocodilian genomes to illuminate the evolution of archosaurs and amniotes.</title>
        <authorList>
            <person name="St John J.A."/>
            <person name="Braun E.L."/>
            <person name="Isberg S.R."/>
            <person name="Miles L.G."/>
            <person name="Chong A.Y."/>
            <person name="Gongora J."/>
            <person name="Dalzell P."/>
            <person name="Moran C."/>
            <person name="Bed'hom B."/>
            <person name="Abzhanov A."/>
            <person name="Burgess S.C."/>
            <person name="Cooksey A.M."/>
            <person name="Castoe T.A."/>
            <person name="Crawford N.G."/>
            <person name="Densmore L.D."/>
            <person name="Drew J.C."/>
            <person name="Edwards S.V."/>
            <person name="Faircloth B.C."/>
            <person name="Fujita M.K."/>
            <person name="Greenwold M.J."/>
            <person name="Hoffmann F.G."/>
            <person name="Howard J.M."/>
            <person name="Iguchi T."/>
            <person name="Janes D.E."/>
            <person name="Khan S.Y."/>
            <person name="Kohno S."/>
            <person name="de Koning A.J."/>
            <person name="Lance S.L."/>
            <person name="McCarthy F.M."/>
            <person name="McCormack J.E."/>
            <person name="Merchant M.E."/>
            <person name="Peterson D.G."/>
            <person name="Pollock D.D."/>
            <person name="Pourmand N."/>
            <person name="Raney B.J."/>
            <person name="Roessler K.A."/>
            <person name="Sanford J.R."/>
            <person name="Sawyer R.H."/>
            <person name="Schmidt C.J."/>
            <person name="Triplett E.W."/>
            <person name="Tuberville T.D."/>
            <person name="Venegas-Anaya M."/>
            <person name="Howard J.T."/>
            <person name="Jarvis E.D."/>
            <person name="Guillette L.J.Jr."/>
            <person name="Glenn T.C."/>
            <person name="Green R.E."/>
            <person name="Ray D.A."/>
        </authorList>
    </citation>
    <scope>NUCLEOTIDE SEQUENCE [LARGE SCALE GENOMIC DNA]</scope>
    <source>
        <strain evidence="2">KSC_2009_1</strain>
    </source>
</reference>
<dbReference type="AlphaFoldDB" id="A0A151PCB4"/>
<accession>A0A151PCB4</accession>
<evidence type="ECO:0000313" key="3">
    <source>
        <dbReference type="Proteomes" id="UP000050525"/>
    </source>
</evidence>
<proteinExistence type="predicted"/>